<dbReference type="PANTHER" id="PTHR22930">
    <property type="match status" value="1"/>
</dbReference>
<evidence type="ECO:0000256" key="6">
    <source>
        <dbReference type="ARBA" id="ARBA00022801"/>
    </source>
</evidence>
<comment type="cofactor">
    <cofactor evidence="1">
        <name>a divalent metal cation</name>
        <dbReference type="ChEBI" id="CHEBI:60240"/>
    </cofactor>
</comment>
<sequence>MADPAELDARKKKIILISVIKECLSKPVNTPAVLKRKLGQLDTDFSEDLRFSEAVKYLKDGKKPRVQNYLSLTVSRYSPDDFKSRFRISRQSFIVLENHITPIIAAFRTRNSCISYQKQILIFIYYCGTQDPLIRIADIFGTCETSVFDIIGKMSQLINRHLLKKFIKWPSGDQVQDVFHGFERTRHFPKVIGALDGTHIPIKTPKKDGEVYINRKKFHSINVAAVCDHQMMFTFVCVGWPGSTHDSRVFKNTKLGIACENIEKRKDFFPEKCHILADSAYELNEFVMTPFKDNGALTKLEKDYNFYHSSTRMKIENAFAYLKGRFRRLKYIDMHDPQRLVEFITSCFVMHNICLLNSDTVEEYLNDGEIEEPPAQEIEADRDADVTAVAKRRAISGLLSVFN</sequence>
<organism evidence="9 10">
    <name type="scientific">Patella caerulea</name>
    <name type="common">Rayed Mediterranean limpet</name>
    <dbReference type="NCBI Taxonomy" id="87958"/>
    <lineage>
        <taxon>Eukaryota</taxon>
        <taxon>Metazoa</taxon>
        <taxon>Spiralia</taxon>
        <taxon>Lophotrochozoa</taxon>
        <taxon>Mollusca</taxon>
        <taxon>Gastropoda</taxon>
        <taxon>Patellogastropoda</taxon>
        <taxon>Patelloidea</taxon>
        <taxon>Patellidae</taxon>
        <taxon>Patella</taxon>
    </lineage>
</organism>
<dbReference type="Proteomes" id="UP001347796">
    <property type="component" value="Unassembled WGS sequence"/>
</dbReference>
<dbReference type="EMBL" id="JAZGQO010000011">
    <property type="protein sequence ID" value="KAK6172318.1"/>
    <property type="molecule type" value="Genomic_DNA"/>
</dbReference>
<evidence type="ECO:0000256" key="5">
    <source>
        <dbReference type="ARBA" id="ARBA00022723"/>
    </source>
</evidence>
<comment type="similarity">
    <text evidence="3">Belongs to the HARBI1 family.</text>
</comment>
<name>A0AAN8PCE1_PATCE</name>
<dbReference type="PANTHER" id="PTHR22930:SF85">
    <property type="entry name" value="GH03217P-RELATED"/>
    <property type="match status" value="1"/>
</dbReference>
<keyword evidence="5" id="KW-0479">Metal-binding</keyword>
<evidence type="ECO:0000313" key="10">
    <source>
        <dbReference type="Proteomes" id="UP001347796"/>
    </source>
</evidence>
<evidence type="ECO:0000259" key="8">
    <source>
        <dbReference type="Pfam" id="PF13359"/>
    </source>
</evidence>
<dbReference type="InterPro" id="IPR027806">
    <property type="entry name" value="HARBI1_dom"/>
</dbReference>
<proteinExistence type="inferred from homology"/>
<feature type="domain" description="DDE Tnp4" evidence="8">
    <location>
        <begin position="195"/>
        <end position="352"/>
    </location>
</feature>
<evidence type="ECO:0000256" key="4">
    <source>
        <dbReference type="ARBA" id="ARBA00022722"/>
    </source>
</evidence>
<evidence type="ECO:0000256" key="2">
    <source>
        <dbReference type="ARBA" id="ARBA00004123"/>
    </source>
</evidence>
<dbReference type="GO" id="GO:0046872">
    <property type="term" value="F:metal ion binding"/>
    <property type="evidence" value="ECO:0007669"/>
    <property type="project" value="UniProtKB-KW"/>
</dbReference>
<dbReference type="InterPro" id="IPR045249">
    <property type="entry name" value="HARBI1-like"/>
</dbReference>
<protein>
    <recommendedName>
        <fullName evidence="8">DDE Tnp4 domain-containing protein</fullName>
    </recommendedName>
</protein>
<keyword evidence="4" id="KW-0540">Nuclease</keyword>
<comment type="caution">
    <text evidence="9">The sequence shown here is derived from an EMBL/GenBank/DDBJ whole genome shotgun (WGS) entry which is preliminary data.</text>
</comment>
<keyword evidence="6" id="KW-0378">Hydrolase</keyword>
<accession>A0AAN8PCE1</accession>
<evidence type="ECO:0000256" key="7">
    <source>
        <dbReference type="ARBA" id="ARBA00023242"/>
    </source>
</evidence>
<dbReference type="GO" id="GO:0016787">
    <property type="term" value="F:hydrolase activity"/>
    <property type="evidence" value="ECO:0007669"/>
    <property type="project" value="UniProtKB-KW"/>
</dbReference>
<reference evidence="9 10" key="1">
    <citation type="submission" date="2024-01" db="EMBL/GenBank/DDBJ databases">
        <title>The genome of the rayed Mediterranean limpet Patella caerulea (Linnaeus, 1758).</title>
        <authorList>
            <person name="Anh-Thu Weber A."/>
            <person name="Halstead-Nussloch G."/>
        </authorList>
    </citation>
    <scope>NUCLEOTIDE SEQUENCE [LARGE SCALE GENOMIC DNA]</scope>
    <source>
        <strain evidence="9">AATW-2023a</strain>
        <tissue evidence="9">Whole specimen</tissue>
    </source>
</reference>
<gene>
    <name evidence="9" type="ORF">SNE40_016003</name>
</gene>
<evidence type="ECO:0000313" key="9">
    <source>
        <dbReference type="EMBL" id="KAK6172318.1"/>
    </source>
</evidence>
<dbReference type="GO" id="GO:0004518">
    <property type="term" value="F:nuclease activity"/>
    <property type="evidence" value="ECO:0007669"/>
    <property type="project" value="UniProtKB-KW"/>
</dbReference>
<dbReference type="AlphaFoldDB" id="A0AAN8PCE1"/>
<evidence type="ECO:0000256" key="3">
    <source>
        <dbReference type="ARBA" id="ARBA00006958"/>
    </source>
</evidence>
<comment type="subcellular location">
    <subcellularLocation>
        <location evidence="2">Nucleus</location>
    </subcellularLocation>
</comment>
<keyword evidence="7" id="KW-0539">Nucleus</keyword>
<dbReference type="GO" id="GO:0005634">
    <property type="term" value="C:nucleus"/>
    <property type="evidence" value="ECO:0007669"/>
    <property type="project" value="UniProtKB-SubCell"/>
</dbReference>
<keyword evidence="10" id="KW-1185">Reference proteome</keyword>
<evidence type="ECO:0000256" key="1">
    <source>
        <dbReference type="ARBA" id="ARBA00001968"/>
    </source>
</evidence>
<dbReference type="Pfam" id="PF13359">
    <property type="entry name" value="DDE_Tnp_4"/>
    <property type="match status" value="1"/>
</dbReference>